<reference evidence="9 10" key="1">
    <citation type="journal article" date="2010" name="Science">
        <title>Genomic comparison of the ants Camponotus floridanus and Harpegnathos saltator.</title>
        <authorList>
            <person name="Bonasio R."/>
            <person name="Zhang G."/>
            <person name="Ye C."/>
            <person name="Mutti N.S."/>
            <person name="Fang X."/>
            <person name="Qin N."/>
            <person name="Donahue G."/>
            <person name="Yang P."/>
            <person name="Li Q."/>
            <person name="Li C."/>
            <person name="Zhang P."/>
            <person name="Huang Z."/>
            <person name="Berger S.L."/>
            <person name="Reinberg D."/>
            <person name="Wang J."/>
            <person name="Liebig J."/>
        </authorList>
    </citation>
    <scope>NUCLEOTIDE SEQUENCE [LARGE SCALE GENOMIC DNA]</scope>
    <source>
        <strain evidence="9 10">R22 G/1</strain>
    </source>
</reference>
<feature type="chain" id="PRO_5003157473" description="alpha-glucosidase" evidence="7">
    <location>
        <begin position="21"/>
        <end position="571"/>
    </location>
</feature>
<dbReference type="InterPro" id="IPR017853">
    <property type="entry name" value="GH"/>
</dbReference>
<evidence type="ECO:0000313" key="10">
    <source>
        <dbReference type="Proteomes" id="UP000008237"/>
    </source>
</evidence>
<dbReference type="OrthoDB" id="1740265at2759"/>
<dbReference type="InterPro" id="IPR006047">
    <property type="entry name" value="GH13_cat_dom"/>
</dbReference>
<dbReference type="STRING" id="610380.E2BBB1"/>
<sequence>MFGRTVVLGLLLLTVALTSGEILNRGWWSHTIFYQVYPRSFMDANDDGVGDLKGIMSKLEHFVESGVGAIWLSPINRSPMVDFGYDISDFKDIDGIFGTIEDFKDLLARAKKLGLKVILDFVPNHTSDEHYWFNQSVHRVGKYVDYYIWADGRNDNQDPPNNWLSVFSGPAWTFNEIRKQWYFHQFERRQPDLNYTNPNVQEEMQEIIEYWLRKGVDGFRIDALPHLFETNYTSDEPRSFTPGATKDDYEYLNHTLTKDQQQTYELVRSWREILDNYANRTNTDEKVIMTEAYTSLENTVKYYNYGSHIPFNFNLIMNVNANSSATELKNIIDKWMKVKPKDGVANWVIGNHDRSRTASRYPGRSDQMVMLVMVLPGVAVTYYGEEIGMVDKSDISWEDTQDPQACNAGKEKYRSRSRDPVRTPFQWNSGVHAGFSNTNNKTWLPVHENYHTINLHAQKNANESHYRVYRALTKLRDTSDALKSGSLTTKVLNNTVLLVLRKTHKEAVSLLINFSNQNQWEGDLTEVLTGFEDGVVKVASVDSKIKQNQTVDLKKVNLPAKASMIFVSNVK</sequence>
<dbReference type="PhylomeDB" id="E2BBB1"/>
<evidence type="ECO:0000256" key="7">
    <source>
        <dbReference type="SAM" id="SignalP"/>
    </source>
</evidence>
<dbReference type="Gene3D" id="2.60.40.1180">
    <property type="entry name" value="Golgi alpha-mannosidase II"/>
    <property type="match status" value="1"/>
</dbReference>
<evidence type="ECO:0000259" key="8">
    <source>
        <dbReference type="SMART" id="SM00642"/>
    </source>
</evidence>
<dbReference type="Gene3D" id="3.90.400.10">
    <property type="entry name" value="Oligo-1,6-glucosidase, Domain 2"/>
    <property type="match status" value="1"/>
</dbReference>
<dbReference type="GO" id="GO:0005975">
    <property type="term" value="P:carbohydrate metabolic process"/>
    <property type="evidence" value="ECO:0007669"/>
    <property type="project" value="InterPro"/>
</dbReference>
<dbReference type="Gene3D" id="3.20.20.80">
    <property type="entry name" value="Glycosidases"/>
    <property type="match status" value="1"/>
</dbReference>
<comment type="similarity">
    <text evidence="2">Belongs to the glycosyl hydrolase 13 family.</text>
</comment>
<dbReference type="PANTHER" id="PTHR10357">
    <property type="entry name" value="ALPHA-AMYLASE FAMILY MEMBER"/>
    <property type="match status" value="1"/>
</dbReference>
<dbReference type="InParanoid" id="E2BBB1"/>
<evidence type="ECO:0000256" key="6">
    <source>
        <dbReference type="SAM" id="MobiDB-lite"/>
    </source>
</evidence>
<organism evidence="10">
    <name type="scientific">Harpegnathos saltator</name>
    <name type="common">Jerdon's jumping ant</name>
    <dbReference type="NCBI Taxonomy" id="610380"/>
    <lineage>
        <taxon>Eukaryota</taxon>
        <taxon>Metazoa</taxon>
        <taxon>Ecdysozoa</taxon>
        <taxon>Arthropoda</taxon>
        <taxon>Hexapoda</taxon>
        <taxon>Insecta</taxon>
        <taxon>Pterygota</taxon>
        <taxon>Neoptera</taxon>
        <taxon>Endopterygota</taxon>
        <taxon>Hymenoptera</taxon>
        <taxon>Apocrita</taxon>
        <taxon>Aculeata</taxon>
        <taxon>Formicoidea</taxon>
        <taxon>Formicidae</taxon>
        <taxon>Ponerinae</taxon>
        <taxon>Ponerini</taxon>
        <taxon>Harpegnathos</taxon>
    </lineage>
</organism>
<dbReference type="GO" id="GO:0004558">
    <property type="term" value="F:alpha-1,4-glucosidase activity"/>
    <property type="evidence" value="ECO:0007669"/>
    <property type="project" value="UniProtKB-EC"/>
</dbReference>
<keyword evidence="5" id="KW-0326">Glycosidase</keyword>
<keyword evidence="5" id="KW-0378">Hydrolase</keyword>
<proteinExistence type="inferred from homology"/>
<dbReference type="OMA" id="STYHYWA"/>
<accession>E2BBB1</accession>
<keyword evidence="4" id="KW-0325">Glycoprotein</keyword>
<dbReference type="AlphaFoldDB" id="E2BBB1"/>
<dbReference type="FunFam" id="3.90.400.10:FF:000001">
    <property type="entry name" value="Maltase A3, isoform A"/>
    <property type="match status" value="1"/>
</dbReference>
<evidence type="ECO:0000256" key="4">
    <source>
        <dbReference type="ARBA" id="ARBA00023180"/>
    </source>
</evidence>
<dbReference type="InterPro" id="IPR045857">
    <property type="entry name" value="O16G_dom_2"/>
</dbReference>
<evidence type="ECO:0000256" key="5">
    <source>
        <dbReference type="ARBA" id="ARBA00023295"/>
    </source>
</evidence>
<feature type="compositionally biased region" description="Basic and acidic residues" evidence="6">
    <location>
        <begin position="409"/>
        <end position="421"/>
    </location>
</feature>
<dbReference type="EC" id="3.2.1.20" evidence="3"/>
<dbReference type="Proteomes" id="UP000008237">
    <property type="component" value="Unassembled WGS sequence"/>
</dbReference>
<dbReference type="CDD" id="cd11328">
    <property type="entry name" value="AmyAc_maltase"/>
    <property type="match status" value="1"/>
</dbReference>
<evidence type="ECO:0000256" key="3">
    <source>
        <dbReference type="ARBA" id="ARBA00012741"/>
    </source>
</evidence>
<comment type="catalytic activity">
    <reaction evidence="1">
        <text>Hydrolysis of terminal, non-reducing (1-&gt;4)-linked alpha-D-glucose residues with release of alpha-D-glucose.</text>
        <dbReference type="EC" id="3.2.1.20"/>
    </reaction>
</comment>
<feature type="signal peptide" evidence="7">
    <location>
        <begin position="1"/>
        <end position="20"/>
    </location>
</feature>
<evidence type="ECO:0000256" key="1">
    <source>
        <dbReference type="ARBA" id="ARBA00001657"/>
    </source>
</evidence>
<dbReference type="Pfam" id="PF00128">
    <property type="entry name" value="Alpha-amylase"/>
    <property type="match status" value="1"/>
</dbReference>
<dbReference type="SUPFAM" id="SSF51445">
    <property type="entry name" value="(Trans)glycosidases"/>
    <property type="match status" value="1"/>
</dbReference>
<evidence type="ECO:0000256" key="2">
    <source>
        <dbReference type="ARBA" id="ARBA00008061"/>
    </source>
</evidence>
<protein>
    <recommendedName>
        <fullName evidence="3">alpha-glucosidase</fullName>
        <ecNumber evidence="3">3.2.1.20</ecNumber>
    </recommendedName>
</protein>
<feature type="domain" description="Glycosyl hydrolase family 13 catalytic" evidence="8">
    <location>
        <begin position="35"/>
        <end position="422"/>
    </location>
</feature>
<dbReference type="PANTHER" id="PTHR10357:SF179">
    <property type="entry name" value="NEUTRAL AND BASIC AMINO ACID TRANSPORT PROTEIN RBAT"/>
    <property type="match status" value="1"/>
</dbReference>
<feature type="region of interest" description="Disordered" evidence="6">
    <location>
        <begin position="402"/>
        <end position="421"/>
    </location>
</feature>
<dbReference type="KEGG" id="hst:105180924"/>
<dbReference type="SMART" id="SM00642">
    <property type="entry name" value="Aamy"/>
    <property type="match status" value="1"/>
</dbReference>
<keyword evidence="10" id="KW-1185">Reference proteome</keyword>
<gene>
    <name evidence="9" type="ORF">EAI_08530</name>
</gene>
<dbReference type="EMBL" id="GL446968">
    <property type="protein sequence ID" value="EFN87019.1"/>
    <property type="molecule type" value="Genomic_DNA"/>
</dbReference>
<keyword evidence="7" id="KW-0732">Signal</keyword>
<evidence type="ECO:0000313" key="9">
    <source>
        <dbReference type="EMBL" id="EFN87019.1"/>
    </source>
</evidence>
<dbReference type="InterPro" id="IPR013780">
    <property type="entry name" value="Glyco_hydro_b"/>
</dbReference>
<name>E2BBB1_HARSA</name>